<evidence type="ECO:0000259" key="1">
    <source>
        <dbReference type="Pfam" id="PF03067"/>
    </source>
</evidence>
<protein>
    <submittedName>
        <fullName evidence="2">GlcNAc-binding protein A</fullName>
    </submittedName>
</protein>
<proteinExistence type="predicted"/>
<dbReference type="InterPro" id="IPR004302">
    <property type="entry name" value="Cellulose/chitin-bd_N"/>
</dbReference>
<reference evidence="2 3" key="1">
    <citation type="submission" date="2019-03" db="EMBL/GenBank/DDBJ databases">
        <title>Long-read sequencing reveals hyperdense prophage content in a complex bacterial symbiont genome.</title>
        <authorList>
            <person name="Frost C.L."/>
            <person name="Siozios S."/>
            <person name="Nadal-Jimenez P."/>
            <person name="Brockhurst M.A."/>
            <person name="King K.C."/>
            <person name="Darby A.C."/>
            <person name="Hurst G.D.D."/>
        </authorList>
    </citation>
    <scope>NUCLEOTIDE SEQUENCE [LARGE SCALE GENOMIC DNA]</scope>
    <source>
        <strain evidence="2 3">FIN</strain>
    </source>
</reference>
<dbReference type="InterPro" id="IPR014756">
    <property type="entry name" value="Ig_E-set"/>
</dbReference>
<dbReference type="KEGG" id="ans:ArsFIN_18330"/>
<dbReference type="Gene3D" id="2.70.50.50">
    <property type="entry name" value="chitin-binding protein cbp21"/>
    <property type="match status" value="1"/>
</dbReference>
<feature type="domain" description="Chitin-binding type-4" evidence="1">
    <location>
        <begin position="6"/>
        <end position="39"/>
    </location>
</feature>
<sequence>MPSFEVSIDCDVPYRTGYQVILGVWTIYDTGNAFYQVIDANMKP</sequence>
<evidence type="ECO:0000313" key="2">
    <source>
        <dbReference type="EMBL" id="QBY43266.1"/>
    </source>
</evidence>
<dbReference type="EMBL" id="CP038613">
    <property type="protein sequence ID" value="QBY43266.1"/>
    <property type="molecule type" value="Genomic_DNA"/>
</dbReference>
<evidence type="ECO:0000313" key="3">
    <source>
        <dbReference type="Proteomes" id="UP000295134"/>
    </source>
</evidence>
<gene>
    <name evidence="2" type="primary">gbpA_3</name>
    <name evidence="2" type="ORF">ArsFIN_18330</name>
</gene>
<dbReference type="SUPFAM" id="SSF81296">
    <property type="entry name" value="E set domains"/>
    <property type="match status" value="1"/>
</dbReference>
<dbReference type="Proteomes" id="UP000295134">
    <property type="component" value="Chromosome"/>
</dbReference>
<organism evidence="2 3">
    <name type="scientific">Arsenophonus nasoniae</name>
    <name type="common">son-killer infecting Nasonia vitripennis</name>
    <dbReference type="NCBI Taxonomy" id="638"/>
    <lineage>
        <taxon>Bacteria</taxon>
        <taxon>Pseudomonadati</taxon>
        <taxon>Pseudomonadota</taxon>
        <taxon>Gammaproteobacteria</taxon>
        <taxon>Enterobacterales</taxon>
        <taxon>Morganellaceae</taxon>
        <taxon>Arsenophonus</taxon>
    </lineage>
</organism>
<accession>A0A4P7KTX1</accession>
<dbReference type="AlphaFoldDB" id="A0A4P7KTX1"/>
<name>A0A4P7KTX1_9GAMM</name>
<dbReference type="Pfam" id="PF03067">
    <property type="entry name" value="LPMO_10"/>
    <property type="match status" value="1"/>
</dbReference>